<sequence>MLSRLEQATKNKHAVPADAFSHGSTTFTLERGLGSYLRLEVYDATNTLIGFGNPLWLLSPHDKLNIPHARRLSYPNL</sequence>
<keyword evidence="2" id="KW-1185">Reference proteome</keyword>
<reference evidence="1 2" key="1">
    <citation type="submission" date="2019-02" db="EMBL/GenBank/DDBJ databases">
        <title>Kribbella capetownensis sp. nov. and Kribbella speibonae sp. nov., isolated from soil.</title>
        <authorList>
            <person name="Curtis S.M."/>
            <person name="Norton I."/>
            <person name="Everest G.J."/>
            <person name="Meyers P.R."/>
        </authorList>
    </citation>
    <scope>NUCLEOTIDE SEQUENCE [LARGE SCALE GENOMIC DNA]</scope>
    <source>
        <strain evidence="1 2">YM53</strain>
    </source>
</reference>
<evidence type="ECO:0000313" key="2">
    <source>
        <dbReference type="Proteomes" id="UP000293342"/>
    </source>
</evidence>
<protein>
    <submittedName>
        <fullName evidence="1">Uncharacterized protein</fullName>
    </submittedName>
</protein>
<comment type="caution">
    <text evidence="1">The sequence shown here is derived from an EMBL/GenBank/DDBJ whole genome shotgun (WGS) entry which is preliminary data.</text>
</comment>
<accession>A0A4R0JJD8</accession>
<dbReference type="EMBL" id="SJKD01000008">
    <property type="protein sequence ID" value="TCC44916.1"/>
    <property type="molecule type" value="Genomic_DNA"/>
</dbReference>
<dbReference type="Proteomes" id="UP000293342">
    <property type="component" value="Unassembled WGS sequence"/>
</dbReference>
<organism evidence="1 2">
    <name type="scientific">Kribbella capetownensis</name>
    <dbReference type="NCBI Taxonomy" id="1572659"/>
    <lineage>
        <taxon>Bacteria</taxon>
        <taxon>Bacillati</taxon>
        <taxon>Actinomycetota</taxon>
        <taxon>Actinomycetes</taxon>
        <taxon>Propionibacteriales</taxon>
        <taxon>Kribbellaceae</taxon>
        <taxon>Kribbella</taxon>
    </lineage>
</organism>
<evidence type="ECO:0000313" key="1">
    <source>
        <dbReference type="EMBL" id="TCC44916.1"/>
    </source>
</evidence>
<dbReference type="AlphaFoldDB" id="A0A4R0JJD8"/>
<proteinExistence type="predicted"/>
<dbReference type="OrthoDB" id="3309475at2"/>
<dbReference type="RefSeq" id="WP_131517221.1">
    <property type="nucleotide sequence ID" value="NZ_SJKD01000008.1"/>
</dbReference>
<gene>
    <name evidence="1" type="ORF">E0H75_30795</name>
</gene>
<name>A0A4R0JJD8_9ACTN</name>